<organism evidence="1">
    <name type="scientific">Schistosoma japonicum</name>
    <name type="common">Blood fluke</name>
    <dbReference type="NCBI Taxonomy" id="6182"/>
    <lineage>
        <taxon>Eukaryota</taxon>
        <taxon>Metazoa</taxon>
        <taxon>Spiralia</taxon>
        <taxon>Lophotrochozoa</taxon>
        <taxon>Platyhelminthes</taxon>
        <taxon>Trematoda</taxon>
        <taxon>Digenea</taxon>
        <taxon>Strigeidida</taxon>
        <taxon>Schistosomatoidea</taxon>
        <taxon>Schistosomatidae</taxon>
        <taxon>Schistosoma</taxon>
    </lineage>
</organism>
<protein>
    <submittedName>
        <fullName evidence="1">Uncharacterized protein</fullName>
    </submittedName>
</protein>
<proteinExistence type="evidence at transcript level"/>
<reference evidence="1" key="2">
    <citation type="journal article" date="2006" name="PLoS Pathog.">
        <title>New perspectives on host-parasite interplay by comparative transcriptomic and proteomic analyses of Schistosoma japonicum.</title>
        <authorList>
            <person name="Liu F."/>
            <person name="Lu J."/>
            <person name="Hu W."/>
            <person name="Wang S.Y."/>
            <person name="Cui S.J."/>
            <person name="Chi M."/>
            <person name="Yan Q."/>
            <person name="Wang X.R."/>
            <person name="Song H.D."/>
            <person name="Xu X.N."/>
            <person name="Wang J.J."/>
            <person name="Zhang X.L."/>
            <person name="Zhang X."/>
            <person name="Wang Z.Q."/>
            <person name="Xue C.L."/>
            <person name="Brindley P.J."/>
            <person name="McManus D.P."/>
            <person name="Yang P.Y."/>
            <person name="Feng Z."/>
            <person name="Chen Z."/>
            <person name="Han Z.G."/>
        </authorList>
    </citation>
    <scope>NUCLEOTIDE SEQUENCE</scope>
</reference>
<reference evidence="1" key="1">
    <citation type="submission" date="2005-03" db="EMBL/GenBank/DDBJ databases">
        <authorList>
            <person name="Han Z."/>
        </authorList>
    </citation>
    <scope>NUCLEOTIDE SEQUENCE</scope>
</reference>
<dbReference type="EMBL" id="AY810655">
    <property type="protein sequence ID" value="AAX26544.1"/>
    <property type="molecule type" value="mRNA"/>
</dbReference>
<evidence type="ECO:0000313" key="1">
    <source>
        <dbReference type="EMBL" id="AAX26544.1"/>
    </source>
</evidence>
<dbReference type="AlphaFoldDB" id="Q5C1D1"/>
<accession>Q5C1D1</accession>
<name>Q5C1D1_SCHJA</name>
<sequence>MQEESSKAYLASLPGKRGSEISTGGGGISYARLHILTCASPCLAAVSDLLSPWRAPYILSFRRHVFVTGIQLRSSSSKTKFNVLIALFRTLV</sequence>